<evidence type="ECO:0000256" key="4">
    <source>
        <dbReference type="ARBA" id="ARBA00023186"/>
    </source>
</evidence>
<keyword evidence="1 5" id="KW-0963">Cytoplasm</keyword>
<evidence type="ECO:0000259" key="6">
    <source>
        <dbReference type="Pfam" id="PF01782"/>
    </source>
</evidence>
<name>A0A372NU24_9SPHI</name>
<evidence type="ECO:0000256" key="1">
    <source>
        <dbReference type="ARBA" id="ARBA00022490"/>
    </source>
</evidence>
<dbReference type="Proteomes" id="UP000264217">
    <property type="component" value="Unassembled WGS sequence"/>
</dbReference>
<keyword evidence="2 5" id="KW-0690">Ribosome biogenesis</keyword>
<evidence type="ECO:0000256" key="2">
    <source>
        <dbReference type="ARBA" id="ARBA00022517"/>
    </source>
</evidence>
<keyword evidence="3 5" id="KW-0698">rRNA processing</keyword>
<dbReference type="InterPro" id="IPR009000">
    <property type="entry name" value="Transl_B-barrel_sf"/>
</dbReference>
<dbReference type="NCBIfam" id="TIGR02273">
    <property type="entry name" value="16S_RimM"/>
    <property type="match status" value="1"/>
</dbReference>
<protein>
    <recommendedName>
        <fullName evidence="5">Ribosome maturation factor RimM</fullName>
    </recommendedName>
</protein>
<dbReference type="GO" id="GO:0005840">
    <property type="term" value="C:ribosome"/>
    <property type="evidence" value="ECO:0007669"/>
    <property type="project" value="InterPro"/>
</dbReference>
<accession>A0A372NU24</accession>
<keyword evidence="4 5" id="KW-0143">Chaperone</keyword>
<feature type="domain" description="RimM N-terminal" evidence="6">
    <location>
        <begin position="9"/>
        <end position="88"/>
    </location>
</feature>
<dbReference type="InterPro" id="IPR011033">
    <property type="entry name" value="PRC_barrel-like_sf"/>
</dbReference>
<sequence>MKTEEHFRIGSVLKTKGLKGEMVMYVDFDDIDRVKFNSVFIEIAGKLVPYFISSIKYLQNNQAYLNLEDVDTVEKAALLAKKDIYLPNKLKPKKKKEEFTLKDLKGFFVIDETHGELGEIDDIIEYPQQLIASVYYNNKEVLFPLNVEIIKGIDVEEEEVYVDLPEGLLDIYLEG</sequence>
<proteinExistence type="inferred from homology"/>
<dbReference type="Gene3D" id="2.30.30.240">
    <property type="entry name" value="PRC-barrel domain"/>
    <property type="match status" value="1"/>
</dbReference>
<dbReference type="InterPro" id="IPR002676">
    <property type="entry name" value="RimM_N"/>
</dbReference>
<dbReference type="PANTHER" id="PTHR33692">
    <property type="entry name" value="RIBOSOME MATURATION FACTOR RIMM"/>
    <property type="match status" value="1"/>
</dbReference>
<feature type="domain" description="Ribosome maturation factor RimM PRC barrel" evidence="7">
    <location>
        <begin position="102"/>
        <end position="168"/>
    </location>
</feature>
<dbReference type="AlphaFoldDB" id="A0A372NU24"/>
<reference evidence="8 9" key="1">
    <citation type="submission" date="2018-08" db="EMBL/GenBank/DDBJ databases">
        <title>Mucilaginibacter sp. MYSH2.</title>
        <authorList>
            <person name="Seo T."/>
        </authorList>
    </citation>
    <scope>NUCLEOTIDE SEQUENCE [LARGE SCALE GENOMIC DNA]</scope>
    <source>
        <strain evidence="8 9">MYSH2</strain>
    </source>
</reference>
<dbReference type="RefSeq" id="WP_117392311.1">
    <property type="nucleotide sequence ID" value="NZ_QWDC01000002.1"/>
</dbReference>
<comment type="similarity">
    <text evidence="5">Belongs to the RimM family.</text>
</comment>
<dbReference type="GO" id="GO:0006364">
    <property type="term" value="P:rRNA processing"/>
    <property type="evidence" value="ECO:0007669"/>
    <property type="project" value="UniProtKB-UniRule"/>
</dbReference>
<dbReference type="SUPFAM" id="SSF50447">
    <property type="entry name" value="Translation proteins"/>
    <property type="match status" value="1"/>
</dbReference>
<organism evidence="8 9">
    <name type="scientific">Mucilaginibacter conchicola</name>
    <dbReference type="NCBI Taxonomy" id="2303333"/>
    <lineage>
        <taxon>Bacteria</taxon>
        <taxon>Pseudomonadati</taxon>
        <taxon>Bacteroidota</taxon>
        <taxon>Sphingobacteriia</taxon>
        <taxon>Sphingobacteriales</taxon>
        <taxon>Sphingobacteriaceae</taxon>
        <taxon>Mucilaginibacter</taxon>
    </lineage>
</organism>
<dbReference type="InterPro" id="IPR056792">
    <property type="entry name" value="PRC_RimM"/>
</dbReference>
<dbReference type="SUPFAM" id="SSF50346">
    <property type="entry name" value="PRC-barrel domain"/>
    <property type="match status" value="1"/>
</dbReference>
<evidence type="ECO:0000256" key="5">
    <source>
        <dbReference type="HAMAP-Rule" id="MF_00014"/>
    </source>
</evidence>
<dbReference type="HAMAP" id="MF_00014">
    <property type="entry name" value="Ribosome_mat_RimM"/>
    <property type="match status" value="1"/>
</dbReference>
<dbReference type="InterPro" id="IPR036976">
    <property type="entry name" value="RimM_N_sf"/>
</dbReference>
<keyword evidence="9" id="KW-1185">Reference proteome</keyword>
<comment type="caution">
    <text evidence="8">The sequence shown here is derived from an EMBL/GenBank/DDBJ whole genome shotgun (WGS) entry which is preliminary data.</text>
</comment>
<dbReference type="PANTHER" id="PTHR33692:SF1">
    <property type="entry name" value="RIBOSOME MATURATION FACTOR RIMM"/>
    <property type="match status" value="1"/>
</dbReference>
<dbReference type="Gene3D" id="2.40.30.60">
    <property type="entry name" value="RimM"/>
    <property type="match status" value="1"/>
</dbReference>
<dbReference type="EMBL" id="QWDC01000002">
    <property type="protein sequence ID" value="RFZ92602.1"/>
    <property type="molecule type" value="Genomic_DNA"/>
</dbReference>
<evidence type="ECO:0000259" key="7">
    <source>
        <dbReference type="Pfam" id="PF24986"/>
    </source>
</evidence>
<dbReference type="GO" id="GO:0005737">
    <property type="term" value="C:cytoplasm"/>
    <property type="evidence" value="ECO:0007669"/>
    <property type="project" value="UniProtKB-SubCell"/>
</dbReference>
<dbReference type="Pfam" id="PF01782">
    <property type="entry name" value="RimM"/>
    <property type="match status" value="1"/>
</dbReference>
<comment type="subunit">
    <text evidence="5">Binds ribosomal protein uS19.</text>
</comment>
<evidence type="ECO:0000313" key="8">
    <source>
        <dbReference type="EMBL" id="RFZ92602.1"/>
    </source>
</evidence>
<comment type="function">
    <text evidence="5">An accessory protein needed during the final step in the assembly of 30S ribosomal subunit, possibly for assembly of the head region. Essential for efficient processing of 16S rRNA. May be needed both before and after RbfA during the maturation of 16S rRNA. It has affinity for free ribosomal 30S subunits but not for 70S ribosomes.</text>
</comment>
<dbReference type="Pfam" id="PF24986">
    <property type="entry name" value="PRC_RimM"/>
    <property type="match status" value="1"/>
</dbReference>
<dbReference type="OrthoDB" id="9810331at2"/>
<dbReference type="GO" id="GO:0042274">
    <property type="term" value="P:ribosomal small subunit biogenesis"/>
    <property type="evidence" value="ECO:0007669"/>
    <property type="project" value="UniProtKB-UniRule"/>
</dbReference>
<gene>
    <name evidence="5 8" type="primary">rimM</name>
    <name evidence="8" type="ORF">D0C36_14390</name>
</gene>
<comment type="subcellular location">
    <subcellularLocation>
        <location evidence="5">Cytoplasm</location>
    </subcellularLocation>
</comment>
<dbReference type="InterPro" id="IPR011961">
    <property type="entry name" value="RimM"/>
</dbReference>
<dbReference type="GO" id="GO:0043022">
    <property type="term" value="F:ribosome binding"/>
    <property type="evidence" value="ECO:0007669"/>
    <property type="project" value="InterPro"/>
</dbReference>
<evidence type="ECO:0000256" key="3">
    <source>
        <dbReference type="ARBA" id="ARBA00022552"/>
    </source>
</evidence>
<evidence type="ECO:0000313" key="9">
    <source>
        <dbReference type="Proteomes" id="UP000264217"/>
    </source>
</evidence>
<comment type="domain">
    <text evidence="5">The PRC barrel domain binds ribosomal protein uS19.</text>
</comment>